<dbReference type="OrthoDB" id="3755781at2759"/>
<dbReference type="RefSeq" id="XP_033656169.1">
    <property type="nucleotide sequence ID" value="XM_033793814.1"/>
</dbReference>
<feature type="compositionally biased region" description="Basic and acidic residues" evidence="1">
    <location>
        <begin position="134"/>
        <end position="143"/>
    </location>
</feature>
<dbReference type="EMBL" id="ML986487">
    <property type="protein sequence ID" value="KAF2278630.1"/>
    <property type="molecule type" value="Genomic_DNA"/>
</dbReference>
<evidence type="ECO:0000256" key="1">
    <source>
        <dbReference type="SAM" id="MobiDB-lite"/>
    </source>
</evidence>
<protein>
    <submittedName>
        <fullName evidence="2">Uncharacterized protein</fullName>
    </submittedName>
</protein>
<keyword evidence="3" id="KW-1185">Reference proteome</keyword>
<organism evidence="2 3">
    <name type="scientific">Westerdykella ornata</name>
    <dbReference type="NCBI Taxonomy" id="318751"/>
    <lineage>
        <taxon>Eukaryota</taxon>
        <taxon>Fungi</taxon>
        <taxon>Dikarya</taxon>
        <taxon>Ascomycota</taxon>
        <taxon>Pezizomycotina</taxon>
        <taxon>Dothideomycetes</taxon>
        <taxon>Pleosporomycetidae</taxon>
        <taxon>Pleosporales</taxon>
        <taxon>Sporormiaceae</taxon>
        <taxon>Westerdykella</taxon>
    </lineage>
</organism>
<gene>
    <name evidence="2" type="ORF">EI97DRAFT_215521</name>
</gene>
<feature type="region of interest" description="Disordered" evidence="1">
    <location>
        <begin position="223"/>
        <end position="264"/>
    </location>
</feature>
<evidence type="ECO:0000313" key="2">
    <source>
        <dbReference type="EMBL" id="KAF2278630.1"/>
    </source>
</evidence>
<feature type="compositionally biased region" description="Basic and acidic residues" evidence="1">
    <location>
        <begin position="151"/>
        <end position="168"/>
    </location>
</feature>
<dbReference type="AlphaFoldDB" id="A0A6A6JPQ0"/>
<accession>A0A6A6JPQ0</accession>
<reference evidence="2" key="1">
    <citation type="journal article" date="2020" name="Stud. Mycol.">
        <title>101 Dothideomycetes genomes: a test case for predicting lifestyles and emergence of pathogens.</title>
        <authorList>
            <person name="Haridas S."/>
            <person name="Albert R."/>
            <person name="Binder M."/>
            <person name="Bloem J."/>
            <person name="Labutti K."/>
            <person name="Salamov A."/>
            <person name="Andreopoulos B."/>
            <person name="Baker S."/>
            <person name="Barry K."/>
            <person name="Bills G."/>
            <person name="Bluhm B."/>
            <person name="Cannon C."/>
            <person name="Castanera R."/>
            <person name="Culley D."/>
            <person name="Daum C."/>
            <person name="Ezra D."/>
            <person name="Gonzalez J."/>
            <person name="Henrissat B."/>
            <person name="Kuo A."/>
            <person name="Liang C."/>
            <person name="Lipzen A."/>
            <person name="Lutzoni F."/>
            <person name="Magnuson J."/>
            <person name="Mondo S."/>
            <person name="Nolan M."/>
            <person name="Ohm R."/>
            <person name="Pangilinan J."/>
            <person name="Park H.-J."/>
            <person name="Ramirez L."/>
            <person name="Alfaro M."/>
            <person name="Sun H."/>
            <person name="Tritt A."/>
            <person name="Yoshinaga Y."/>
            <person name="Zwiers L.-H."/>
            <person name="Turgeon B."/>
            <person name="Goodwin S."/>
            <person name="Spatafora J."/>
            <person name="Crous P."/>
            <person name="Grigoriev I."/>
        </authorList>
    </citation>
    <scope>NUCLEOTIDE SEQUENCE</scope>
    <source>
        <strain evidence="2">CBS 379.55</strain>
    </source>
</reference>
<dbReference type="Proteomes" id="UP000800097">
    <property type="component" value="Unassembled WGS sequence"/>
</dbReference>
<sequence length="404" mass="45325">MDHGPTGIWTISVDLSPFSIASPVVLFSSSQFAVCAFSFHNPSYFSMETLPTLPTSKRYGMHFREYDPTREMLSTPRYVTDRVDGVRSSPQLASPSYYTGTRPSVYRSPESKAPLFLRKTPLPPLPRPQSTDHWGSEVVDHRHLYPPSPDSLEREKRKERVQEEEKLKPKPGGPRSKKTSETVIKTEPTDTQTPFESDAFAVYMPTTRVPVMDHSVGFRERRVQPPYSPTRAGPGGSVIDGSSPHTASYLRGSAHTASPASREQVDAAYQTYKRKAQLVREMHEVEGVRVPEEIVSYAYSPMTTKRGQVQVEEVEVETPAAGAFPVSPPLRQTSERVWGRMSGGPGAATSTPTHTGRGEWNWAAAEWCESSKRQQPCPHASEEETSSYPTFWDEYRKYHSRAEQ</sequence>
<proteinExistence type="predicted"/>
<name>A0A6A6JPQ0_WESOR</name>
<feature type="compositionally biased region" description="Polar residues" evidence="1">
    <location>
        <begin position="88"/>
        <end position="102"/>
    </location>
</feature>
<evidence type="ECO:0000313" key="3">
    <source>
        <dbReference type="Proteomes" id="UP000800097"/>
    </source>
</evidence>
<feature type="region of interest" description="Disordered" evidence="1">
    <location>
        <begin position="81"/>
        <end position="193"/>
    </location>
</feature>
<dbReference type="GeneID" id="54546989"/>